<dbReference type="EMBL" id="CP003093">
    <property type="protein sequence ID" value="AER55793.1"/>
    <property type="molecule type" value="Genomic_DNA"/>
</dbReference>
<reference evidence="4 5" key="1">
    <citation type="journal article" date="2012" name="J. Bacteriol.">
        <title>Complete Genome Sequence of the BTEX-Degrading Bacterium Pseudoxanthomonas spadix BD-a59.</title>
        <authorList>
            <person name="Lee S.H."/>
            <person name="Jin H.M."/>
            <person name="Lee H.J."/>
            <person name="Kim J.M."/>
            <person name="Jeon C.O."/>
        </authorList>
    </citation>
    <scope>NUCLEOTIDE SEQUENCE [LARGE SCALE GENOMIC DNA]</scope>
    <source>
        <strain evidence="4 5">BD-a59</strain>
    </source>
</reference>
<dbReference type="AlphaFoldDB" id="G7UQR1"/>
<dbReference type="SUPFAM" id="SSF53448">
    <property type="entry name" value="Nucleotide-diphospho-sugar transferases"/>
    <property type="match status" value="1"/>
</dbReference>
<protein>
    <submittedName>
        <fullName evidence="4">Nucleotidyl transferase</fullName>
    </submittedName>
</protein>
<dbReference type="PANTHER" id="PTHR43584:SF8">
    <property type="entry name" value="N-ACETYLMURAMATE ALPHA-1-PHOSPHATE URIDYLYLTRANSFERASE"/>
    <property type="match status" value="1"/>
</dbReference>
<evidence type="ECO:0000313" key="5">
    <source>
        <dbReference type="Proteomes" id="UP000005870"/>
    </source>
</evidence>
<dbReference type="GO" id="GO:0016779">
    <property type="term" value="F:nucleotidyltransferase activity"/>
    <property type="evidence" value="ECO:0007669"/>
    <property type="project" value="UniProtKB-KW"/>
</dbReference>
<dbReference type="PANTHER" id="PTHR43584">
    <property type="entry name" value="NUCLEOTIDYL TRANSFERASE"/>
    <property type="match status" value="1"/>
</dbReference>
<dbReference type="RefSeq" id="WP_014159970.1">
    <property type="nucleotide sequence ID" value="NC_016147.2"/>
</dbReference>
<dbReference type="InterPro" id="IPR050065">
    <property type="entry name" value="GlmU-like"/>
</dbReference>
<name>G7UQR1_PSEUP</name>
<gene>
    <name evidence="4" type="ordered locus">DSC_05710</name>
</gene>
<feature type="domain" description="Nucleotidyl transferase" evidence="3">
    <location>
        <begin position="2"/>
        <end position="236"/>
    </location>
</feature>
<dbReference type="InterPro" id="IPR005835">
    <property type="entry name" value="NTP_transferase_dom"/>
</dbReference>
<accession>G7UQR1</accession>
<keyword evidence="1 4" id="KW-0808">Transferase</keyword>
<dbReference type="Pfam" id="PF00483">
    <property type="entry name" value="NTP_transferase"/>
    <property type="match status" value="1"/>
</dbReference>
<dbReference type="eggNOG" id="COG1208">
    <property type="taxonomic scope" value="Bacteria"/>
</dbReference>
<dbReference type="InterPro" id="IPR029044">
    <property type="entry name" value="Nucleotide-diphossugar_trans"/>
</dbReference>
<dbReference type="OrthoDB" id="9788272at2"/>
<dbReference type="STRING" id="1045855.DSC_05710"/>
<keyword evidence="2" id="KW-0548">Nucleotidyltransferase</keyword>
<dbReference type="NCBIfam" id="NF045761">
    <property type="entry name" value="NAMPUrTaseMurU"/>
    <property type="match status" value="1"/>
</dbReference>
<dbReference type="Gene3D" id="3.90.550.10">
    <property type="entry name" value="Spore Coat Polysaccharide Biosynthesis Protein SpsA, Chain A"/>
    <property type="match status" value="1"/>
</dbReference>
<dbReference type="KEGG" id="psd:DSC_05710"/>
<dbReference type="Proteomes" id="UP000005870">
    <property type="component" value="Chromosome"/>
</dbReference>
<evidence type="ECO:0000256" key="2">
    <source>
        <dbReference type="ARBA" id="ARBA00022695"/>
    </source>
</evidence>
<evidence type="ECO:0000256" key="1">
    <source>
        <dbReference type="ARBA" id="ARBA00022679"/>
    </source>
</evidence>
<dbReference type="HOGENOM" id="CLU_029499_2_1_6"/>
<keyword evidence="5" id="KW-1185">Reference proteome</keyword>
<evidence type="ECO:0000259" key="3">
    <source>
        <dbReference type="Pfam" id="PF00483"/>
    </source>
</evidence>
<dbReference type="CDD" id="cd06422">
    <property type="entry name" value="NTP_transferase_like_1"/>
    <property type="match status" value="1"/>
</dbReference>
<dbReference type="InterPro" id="IPR054790">
    <property type="entry name" value="MurU"/>
</dbReference>
<organism evidence="4 5">
    <name type="scientific">Pseudoxanthomonas spadix (strain BD-a59)</name>
    <dbReference type="NCBI Taxonomy" id="1045855"/>
    <lineage>
        <taxon>Bacteria</taxon>
        <taxon>Pseudomonadati</taxon>
        <taxon>Pseudomonadota</taxon>
        <taxon>Gammaproteobacteria</taxon>
        <taxon>Lysobacterales</taxon>
        <taxon>Lysobacteraceae</taxon>
        <taxon>Pseudoxanthomonas</taxon>
    </lineage>
</organism>
<evidence type="ECO:0000313" key="4">
    <source>
        <dbReference type="EMBL" id="AER55793.1"/>
    </source>
</evidence>
<sequence length="244" mass="26351">MKALIFCAGLGQRMRPLTDTTPKPLLEAGGAPLVVWHLRKLAAMGITEVVINLSWLAERFPQVLGDGSAFGVHIAWSCEGAVPLETGGGMLQALPLLGNAPFLAINGDVWTDLDFSTLPREPTGDAHLVMIDNPPHHPRGDFHFDQAGLLQPRSDSAANFTYSGIGVYRPSVLRDWHKVFESSTSPGLDGQPPRFPLAPLLRAAMRRKAVSGQRHHGRWTDVGTPQRLAELDAQLAAEPGHGAD</sequence>
<proteinExistence type="predicted"/>